<dbReference type="Proteomes" id="UP001215598">
    <property type="component" value="Unassembled WGS sequence"/>
</dbReference>
<sequence>MSSKTSCPVSGPPARDGQEVEMVVRRAWALSVERRAQYIKAGVSILGSPGDPGTPRVLQWLAILGHNRCLVALNAVIDRKRLGSGKVFRVLRANEATDRKVLLMTLAALDELYKMGIGIRDFAEDLPFWDTTTSRPKKEIFDIRPFLAHISMMRPYRHVQLSMKNSTIGLQKQILFWLYSALLQNVMTPQVGLNDVFTMEKVLGQKDSQYSMRKLEIDPKETTLYGIDHVNELRQFE</sequence>
<dbReference type="EMBL" id="JARKIB010000194">
    <property type="protein sequence ID" value="KAJ7725485.1"/>
    <property type="molecule type" value="Genomic_DNA"/>
</dbReference>
<protein>
    <submittedName>
        <fullName evidence="1">Uncharacterized protein</fullName>
    </submittedName>
</protein>
<name>A0AAD7HR03_9AGAR</name>
<organism evidence="1 2">
    <name type="scientific">Mycena metata</name>
    <dbReference type="NCBI Taxonomy" id="1033252"/>
    <lineage>
        <taxon>Eukaryota</taxon>
        <taxon>Fungi</taxon>
        <taxon>Dikarya</taxon>
        <taxon>Basidiomycota</taxon>
        <taxon>Agaricomycotina</taxon>
        <taxon>Agaricomycetes</taxon>
        <taxon>Agaricomycetidae</taxon>
        <taxon>Agaricales</taxon>
        <taxon>Marasmiineae</taxon>
        <taxon>Mycenaceae</taxon>
        <taxon>Mycena</taxon>
    </lineage>
</organism>
<evidence type="ECO:0000313" key="1">
    <source>
        <dbReference type="EMBL" id="KAJ7725485.1"/>
    </source>
</evidence>
<evidence type="ECO:0000313" key="2">
    <source>
        <dbReference type="Proteomes" id="UP001215598"/>
    </source>
</evidence>
<comment type="caution">
    <text evidence="1">The sequence shown here is derived from an EMBL/GenBank/DDBJ whole genome shotgun (WGS) entry which is preliminary data.</text>
</comment>
<gene>
    <name evidence="1" type="ORF">B0H16DRAFT_1471863</name>
</gene>
<proteinExistence type="predicted"/>
<accession>A0AAD7HR03</accession>
<keyword evidence="2" id="KW-1185">Reference proteome</keyword>
<dbReference type="AlphaFoldDB" id="A0AAD7HR03"/>
<reference evidence="1" key="1">
    <citation type="submission" date="2023-03" db="EMBL/GenBank/DDBJ databases">
        <title>Massive genome expansion in bonnet fungi (Mycena s.s.) driven by repeated elements and novel gene families across ecological guilds.</title>
        <authorList>
            <consortium name="Lawrence Berkeley National Laboratory"/>
            <person name="Harder C.B."/>
            <person name="Miyauchi S."/>
            <person name="Viragh M."/>
            <person name="Kuo A."/>
            <person name="Thoen E."/>
            <person name="Andreopoulos B."/>
            <person name="Lu D."/>
            <person name="Skrede I."/>
            <person name="Drula E."/>
            <person name="Henrissat B."/>
            <person name="Morin E."/>
            <person name="Kohler A."/>
            <person name="Barry K."/>
            <person name="LaButti K."/>
            <person name="Morin E."/>
            <person name="Salamov A."/>
            <person name="Lipzen A."/>
            <person name="Mereny Z."/>
            <person name="Hegedus B."/>
            <person name="Baldrian P."/>
            <person name="Stursova M."/>
            <person name="Weitz H."/>
            <person name="Taylor A."/>
            <person name="Grigoriev I.V."/>
            <person name="Nagy L.G."/>
            <person name="Martin F."/>
            <person name="Kauserud H."/>
        </authorList>
    </citation>
    <scope>NUCLEOTIDE SEQUENCE</scope>
    <source>
        <strain evidence="1">CBHHK182m</strain>
    </source>
</reference>